<dbReference type="AlphaFoldDB" id="A0A0F9D9N5"/>
<protein>
    <recommendedName>
        <fullName evidence="3">GAF domain-containing protein</fullName>
    </recommendedName>
</protein>
<comment type="caution">
    <text evidence="2">The sequence shown here is derived from an EMBL/GenBank/DDBJ whole genome shotgun (WGS) entry which is preliminary data.</text>
</comment>
<sequence length="134" mass="14390">EIGQKNRELEALNTISKVLSRSLRSEETYKEVMERVIGLFSMEGGGLYFIDESGRKLTCVLNLGLSAPFEQSIHTLPIGKDLPGKAAELGNPLFFPDASTDPRTSASAFRHSGIKGSASKSANSPKATNASCFP</sequence>
<feature type="non-terminal residue" evidence="2">
    <location>
        <position position="1"/>
    </location>
</feature>
<evidence type="ECO:0008006" key="3">
    <source>
        <dbReference type="Google" id="ProtNLM"/>
    </source>
</evidence>
<reference evidence="2" key="1">
    <citation type="journal article" date="2015" name="Nature">
        <title>Complex archaea that bridge the gap between prokaryotes and eukaryotes.</title>
        <authorList>
            <person name="Spang A."/>
            <person name="Saw J.H."/>
            <person name="Jorgensen S.L."/>
            <person name="Zaremba-Niedzwiedzka K."/>
            <person name="Martijn J."/>
            <person name="Lind A.E."/>
            <person name="van Eijk R."/>
            <person name="Schleper C."/>
            <person name="Guy L."/>
            <person name="Ettema T.J."/>
        </authorList>
    </citation>
    <scope>NUCLEOTIDE SEQUENCE</scope>
</reference>
<organism evidence="2">
    <name type="scientific">marine sediment metagenome</name>
    <dbReference type="NCBI Taxonomy" id="412755"/>
    <lineage>
        <taxon>unclassified sequences</taxon>
        <taxon>metagenomes</taxon>
        <taxon>ecological metagenomes</taxon>
    </lineage>
</organism>
<feature type="region of interest" description="Disordered" evidence="1">
    <location>
        <begin position="96"/>
        <end position="134"/>
    </location>
</feature>
<proteinExistence type="predicted"/>
<name>A0A0F9D9N5_9ZZZZ</name>
<dbReference type="Gene3D" id="3.30.450.40">
    <property type="match status" value="1"/>
</dbReference>
<evidence type="ECO:0000256" key="1">
    <source>
        <dbReference type="SAM" id="MobiDB-lite"/>
    </source>
</evidence>
<dbReference type="SUPFAM" id="SSF55781">
    <property type="entry name" value="GAF domain-like"/>
    <property type="match status" value="1"/>
</dbReference>
<feature type="compositionally biased region" description="Polar residues" evidence="1">
    <location>
        <begin position="118"/>
        <end position="134"/>
    </location>
</feature>
<accession>A0A0F9D9N5</accession>
<dbReference type="InterPro" id="IPR029016">
    <property type="entry name" value="GAF-like_dom_sf"/>
</dbReference>
<gene>
    <name evidence="2" type="ORF">LCGC14_2225930</name>
</gene>
<evidence type="ECO:0000313" key="2">
    <source>
        <dbReference type="EMBL" id="KKL58383.1"/>
    </source>
</evidence>
<dbReference type="EMBL" id="LAZR01029846">
    <property type="protein sequence ID" value="KKL58383.1"/>
    <property type="molecule type" value="Genomic_DNA"/>
</dbReference>